<dbReference type="InterPro" id="IPR027417">
    <property type="entry name" value="P-loop_NTPase"/>
</dbReference>
<dbReference type="CDD" id="cd03230">
    <property type="entry name" value="ABC_DR_subfamily_A"/>
    <property type="match status" value="1"/>
</dbReference>
<dbReference type="InterPro" id="IPR003593">
    <property type="entry name" value="AAA+_ATPase"/>
</dbReference>
<evidence type="ECO:0000256" key="3">
    <source>
        <dbReference type="ARBA" id="ARBA00022741"/>
    </source>
</evidence>
<dbReference type="RefSeq" id="WP_183375999.1">
    <property type="nucleotide sequence ID" value="NZ_CBCSFZ010000012.1"/>
</dbReference>
<keyword evidence="9" id="KW-1185">Reference proteome</keyword>
<evidence type="ECO:0000256" key="6">
    <source>
        <dbReference type="SAM" id="MobiDB-lite"/>
    </source>
</evidence>
<dbReference type="GO" id="GO:0005524">
    <property type="term" value="F:ATP binding"/>
    <property type="evidence" value="ECO:0007669"/>
    <property type="project" value="UniProtKB-KW"/>
</dbReference>
<dbReference type="PANTHER" id="PTHR42711:SF17">
    <property type="entry name" value="ABC TRANSPORTER ATP-BINDING PROTEIN"/>
    <property type="match status" value="1"/>
</dbReference>
<evidence type="ECO:0000259" key="7">
    <source>
        <dbReference type="PROSITE" id="PS50893"/>
    </source>
</evidence>
<feature type="region of interest" description="Disordered" evidence="6">
    <location>
        <begin position="303"/>
        <end position="322"/>
    </location>
</feature>
<dbReference type="Pfam" id="PF00005">
    <property type="entry name" value="ABC_tran"/>
    <property type="match status" value="1"/>
</dbReference>
<dbReference type="Gene3D" id="3.40.50.300">
    <property type="entry name" value="P-loop containing nucleotide triphosphate hydrolases"/>
    <property type="match status" value="1"/>
</dbReference>
<protein>
    <submittedName>
        <fullName evidence="8">ABC-2 type transport system ATP-binding protein</fullName>
    </submittedName>
</protein>
<evidence type="ECO:0000256" key="2">
    <source>
        <dbReference type="ARBA" id="ARBA00022448"/>
    </source>
</evidence>
<dbReference type="InterPro" id="IPR017871">
    <property type="entry name" value="ABC_transporter-like_CS"/>
</dbReference>
<keyword evidence="4 8" id="KW-0067">ATP-binding</keyword>
<dbReference type="PROSITE" id="PS00211">
    <property type="entry name" value="ABC_TRANSPORTER_1"/>
    <property type="match status" value="1"/>
</dbReference>
<dbReference type="GO" id="GO:0016887">
    <property type="term" value="F:ATP hydrolysis activity"/>
    <property type="evidence" value="ECO:0007669"/>
    <property type="project" value="InterPro"/>
</dbReference>
<keyword evidence="3" id="KW-0547">Nucleotide-binding</keyword>
<gene>
    <name evidence="8" type="ORF">FHX50_001408</name>
</gene>
<dbReference type="PROSITE" id="PS50893">
    <property type="entry name" value="ABC_TRANSPORTER_2"/>
    <property type="match status" value="1"/>
</dbReference>
<evidence type="ECO:0000313" key="8">
    <source>
        <dbReference type="EMBL" id="MBB3023123.1"/>
    </source>
</evidence>
<feature type="compositionally biased region" description="Low complexity" evidence="6">
    <location>
        <begin position="311"/>
        <end position="322"/>
    </location>
</feature>
<keyword evidence="2" id="KW-0813">Transport</keyword>
<evidence type="ECO:0000313" key="9">
    <source>
        <dbReference type="Proteomes" id="UP000568050"/>
    </source>
</evidence>
<dbReference type="InterPro" id="IPR050763">
    <property type="entry name" value="ABC_transporter_ATP-binding"/>
</dbReference>
<dbReference type="GO" id="GO:0046677">
    <property type="term" value="P:response to antibiotic"/>
    <property type="evidence" value="ECO:0007669"/>
    <property type="project" value="UniProtKB-KW"/>
</dbReference>
<organism evidence="8 9">
    <name type="scientific">Helcobacillus massiliensis</name>
    <dbReference type="NCBI Taxonomy" id="521392"/>
    <lineage>
        <taxon>Bacteria</taxon>
        <taxon>Bacillati</taxon>
        <taxon>Actinomycetota</taxon>
        <taxon>Actinomycetes</taxon>
        <taxon>Micrococcales</taxon>
        <taxon>Dermabacteraceae</taxon>
        <taxon>Helcobacillus</taxon>
    </lineage>
</organism>
<feature type="domain" description="ABC transporter" evidence="7">
    <location>
        <begin position="8"/>
        <end position="234"/>
    </location>
</feature>
<dbReference type="AlphaFoldDB" id="A0A839QRL8"/>
<keyword evidence="5" id="KW-0046">Antibiotic resistance</keyword>
<evidence type="ECO:0000256" key="5">
    <source>
        <dbReference type="ARBA" id="ARBA00023251"/>
    </source>
</evidence>
<comment type="caution">
    <text evidence="8">The sequence shown here is derived from an EMBL/GenBank/DDBJ whole genome shotgun (WGS) entry which is preliminary data.</text>
</comment>
<accession>A0A839QRL8</accession>
<sequence>MNENTPAISLDEVHQRVGPGGRVHAVRGVSATIRPGEIVALLGPNGAGKTTLMDMVLGLTRPAQGRVSVLGQTPRAAVRAGRVGAELQTGGLLPDLTVRDTIRMIAAAYRDPAPVGQVLEDAQLTEIANRRVKACSGGEQQRIRFALAILPQPDLLVLDEPTTGMDPSARRRFWNAMASQAERGRTILFATHYLEEAESFAERIIMMGAGRILADGPVDEVRSLAQFAHVSCRLPAGMGADGARCLVEALPEAREVHVDTGRLSLATAHSDETARVLLAHDGVHDLQIRQASLDDAFAALTDSAAEPVGPSSSTTESRSAAA</sequence>
<evidence type="ECO:0000256" key="1">
    <source>
        <dbReference type="ARBA" id="ARBA00004202"/>
    </source>
</evidence>
<evidence type="ECO:0000256" key="4">
    <source>
        <dbReference type="ARBA" id="ARBA00022840"/>
    </source>
</evidence>
<dbReference type="PANTHER" id="PTHR42711">
    <property type="entry name" value="ABC TRANSPORTER ATP-BINDING PROTEIN"/>
    <property type="match status" value="1"/>
</dbReference>
<reference evidence="8 9" key="1">
    <citation type="submission" date="2020-08" db="EMBL/GenBank/DDBJ databases">
        <title>Sequencing the genomes of 1000 actinobacteria strains.</title>
        <authorList>
            <person name="Klenk H.-P."/>
        </authorList>
    </citation>
    <scope>NUCLEOTIDE SEQUENCE [LARGE SCALE GENOMIC DNA]</scope>
    <source>
        <strain evidence="8 9">DSM 23040</strain>
    </source>
</reference>
<dbReference type="SMART" id="SM00382">
    <property type="entry name" value="AAA"/>
    <property type="match status" value="1"/>
</dbReference>
<dbReference type="SUPFAM" id="SSF52540">
    <property type="entry name" value="P-loop containing nucleoside triphosphate hydrolases"/>
    <property type="match status" value="1"/>
</dbReference>
<comment type="subcellular location">
    <subcellularLocation>
        <location evidence="1">Cell membrane</location>
        <topology evidence="1">Peripheral membrane protein</topology>
    </subcellularLocation>
</comment>
<dbReference type="EMBL" id="JACHWP010000003">
    <property type="protein sequence ID" value="MBB3023123.1"/>
    <property type="molecule type" value="Genomic_DNA"/>
</dbReference>
<name>A0A839QRL8_9MICO</name>
<dbReference type="GO" id="GO:0005886">
    <property type="term" value="C:plasma membrane"/>
    <property type="evidence" value="ECO:0007669"/>
    <property type="project" value="UniProtKB-SubCell"/>
</dbReference>
<proteinExistence type="predicted"/>
<dbReference type="InterPro" id="IPR003439">
    <property type="entry name" value="ABC_transporter-like_ATP-bd"/>
</dbReference>
<dbReference type="Proteomes" id="UP000568050">
    <property type="component" value="Unassembled WGS sequence"/>
</dbReference>